<feature type="repeat" description="ANK" evidence="3">
    <location>
        <begin position="838"/>
        <end position="863"/>
    </location>
</feature>
<dbReference type="InterPro" id="IPR051165">
    <property type="entry name" value="Multifunctional_ANK_Repeat"/>
</dbReference>
<dbReference type="Gene3D" id="1.25.40.20">
    <property type="entry name" value="Ankyrin repeat-containing domain"/>
    <property type="match status" value="4"/>
</dbReference>
<dbReference type="Proteomes" id="UP000054771">
    <property type="component" value="Unassembled WGS sequence"/>
</dbReference>
<protein>
    <recommendedName>
        <fullName evidence="6">Ankyrin repeat protein</fullName>
    </recommendedName>
</protein>
<dbReference type="PANTHER" id="PTHR24123">
    <property type="entry name" value="ANKYRIN REPEAT-CONTAINING"/>
    <property type="match status" value="1"/>
</dbReference>
<feature type="repeat" description="ANK" evidence="3">
    <location>
        <begin position="768"/>
        <end position="800"/>
    </location>
</feature>
<dbReference type="OrthoDB" id="194358at2759"/>
<dbReference type="Pfam" id="PF12796">
    <property type="entry name" value="Ank_2"/>
    <property type="match status" value="2"/>
</dbReference>
<keyword evidence="5" id="KW-1185">Reference proteome</keyword>
<organism evidence="4 5">
    <name type="scientific">Aspergillus calidoustus</name>
    <dbReference type="NCBI Taxonomy" id="454130"/>
    <lineage>
        <taxon>Eukaryota</taxon>
        <taxon>Fungi</taxon>
        <taxon>Dikarya</taxon>
        <taxon>Ascomycota</taxon>
        <taxon>Pezizomycotina</taxon>
        <taxon>Eurotiomycetes</taxon>
        <taxon>Eurotiomycetidae</taxon>
        <taxon>Eurotiales</taxon>
        <taxon>Aspergillaceae</taxon>
        <taxon>Aspergillus</taxon>
        <taxon>Aspergillus subgen. Nidulantes</taxon>
    </lineage>
</organism>
<dbReference type="InterPro" id="IPR002110">
    <property type="entry name" value="Ankyrin_rpt"/>
</dbReference>
<sequence>MARSGAVEAATKAISKTMPELFPGEHQARMELVASGGNGLEAKLEAFQVLCYQLSNKLIEDPSYYDDEDYDENSDKYAQTVRMFRDLDLPPDLWTEIFIEQKTRTGAAAAEALFEAAINEGDLEIIMTLLKSGVVDPDVPVWTCDGMQYPIQWAASRIERRGHSNVIKLLVELGADVNKWTQEYGNSALLDAARSGSFEIVRLLVEHGADFRDLLDNKTDYIGMDTPLIAVIYNKVPPVNDSGCSGPRGGNNTEGQELESVGIFRYLLSLHGDTKKDRDIIQEALIAAAALGRTDLIPLALDAGAELQTPGRNGFTALQAASGSYGDKSAVIRQLLTLGARPKKTGILSELHLAAFKSSPNTIRALIEHGMDVNMWIPGLKERQLNFLGRYLLSEQKKEFFKIAHLLHTPLDFALAAATCVLEKDRELNAVVLLRAGARLTGGELVRAIKFNNDELLNCILEQETDINQAWCGLTALQACLDSGALEMAEKLVRRGARLNGGEVSAAFEKGTPKFISTLLSYGGGLNGKDELAPSPLERACSKQNWPVIEWALQKGLVDYSPGALCAAVCLSRHKSERRLEQIKLLLHHRKRVLHHYNPIWSLLEGTAAGYAALCGEEDILDVLLLLGDLEKCIIPMYPTSLVVLLSWEYDWVTEQYSKLDWTKPGQPTVSILVPAILSRCWDNVERLLNKGCKADGFSLLATIRFFDNDQVIQLLSSGARADTRLKDFDSPLQLAARLGRLDVVRTLLHHGANVNDPPAQTKTHWSLPRAALQAATETGNQELIDLLLEAGADVNGPPAPDGGATALQLAAIKGYLPIAQRLLDAGAQIDATRARVAGRTALEGAAEHGRLDMVQFLLENGALTFDDGACQYHRAMGFARKNGHRAVLQLLEHWDEGDMDSFWCNWDGLLDDDFQEEDADGYDSE</sequence>
<reference evidence="5" key="1">
    <citation type="journal article" date="2016" name="Genome Announc.">
        <title>Draft genome sequences of fungus Aspergillus calidoustus.</title>
        <authorList>
            <person name="Horn F."/>
            <person name="Linde J."/>
            <person name="Mattern D.J."/>
            <person name="Walther G."/>
            <person name="Guthke R."/>
            <person name="Scherlach K."/>
            <person name="Martin K."/>
            <person name="Brakhage A.A."/>
            <person name="Petzke L."/>
            <person name="Valiante V."/>
        </authorList>
    </citation>
    <scope>NUCLEOTIDE SEQUENCE [LARGE SCALE GENOMIC DNA]</scope>
    <source>
        <strain evidence="5">SF006504</strain>
    </source>
</reference>
<dbReference type="AlphaFoldDB" id="A0A0U5GHD7"/>
<keyword evidence="2 3" id="KW-0040">ANK repeat</keyword>
<evidence type="ECO:0000256" key="3">
    <source>
        <dbReference type="PROSITE-ProRule" id="PRU00023"/>
    </source>
</evidence>
<evidence type="ECO:0008006" key="6">
    <source>
        <dbReference type="Google" id="ProtNLM"/>
    </source>
</evidence>
<proteinExistence type="predicted"/>
<accession>A0A0U5GHD7</accession>
<dbReference type="EMBL" id="CDMC01000033">
    <property type="protein sequence ID" value="CEL11857.1"/>
    <property type="molecule type" value="Genomic_DNA"/>
</dbReference>
<dbReference type="PROSITE" id="PS50088">
    <property type="entry name" value="ANK_REPEAT"/>
    <property type="match status" value="5"/>
</dbReference>
<dbReference type="SMART" id="SM00248">
    <property type="entry name" value="ANK"/>
    <property type="match status" value="10"/>
</dbReference>
<keyword evidence="1" id="KW-0677">Repeat</keyword>
<dbReference type="PROSITE" id="PS50297">
    <property type="entry name" value="ANK_REP_REGION"/>
    <property type="match status" value="5"/>
</dbReference>
<dbReference type="Pfam" id="PF00023">
    <property type="entry name" value="Ank"/>
    <property type="match status" value="1"/>
</dbReference>
<dbReference type="InterPro" id="IPR036770">
    <property type="entry name" value="Ankyrin_rpt-contain_sf"/>
</dbReference>
<evidence type="ECO:0000256" key="2">
    <source>
        <dbReference type="ARBA" id="ARBA00023043"/>
    </source>
</evidence>
<evidence type="ECO:0000313" key="5">
    <source>
        <dbReference type="Proteomes" id="UP000054771"/>
    </source>
</evidence>
<dbReference type="OMA" id="REWILIN"/>
<feature type="repeat" description="ANK" evidence="3">
    <location>
        <begin position="728"/>
        <end position="760"/>
    </location>
</feature>
<gene>
    <name evidence="4" type="ORF">ASPCAL14952</name>
</gene>
<dbReference type="SUPFAM" id="SSF48403">
    <property type="entry name" value="Ankyrin repeat"/>
    <property type="match status" value="2"/>
</dbReference>
<evidence type="ECO:0000256" key="1">
    <source>
        <dbReference type="ARBA" id="ARBA00022737"/>
    </source>
</evidence>
<feature type="repeat" description="ANK" evidence="3">
    <location>
        <begin position="184"/>
        <end position="210"/>
    </location>
</feature>
<dbReference type="STRING" id="454130.A0A0U5GHD7"/>
<evidence type="ECO:0000313" key="4">
    <source>
        <dbReference type="EMBL" id="CEL11857.1"/>
    </source>
</evidence>
<name>A0A0U5GHD7_ASPCI</name>
<dbReference type="PANTHER" id="PTHR24123:SF33">
    <property type="entry name" value="PROTEIN HOS4"/>
    <property type="match status" value="1"/>
</dbReference>
<feature type="repeat" description="ANK" evidence="3">
    <location>
        <begin position="803"/>
        <end position="835"/>
    </location>
</feature>